<feature type="domain" description="HTH arsR-type" evidence="5">
    <location>
        <begin position="50"/>
        <end position="130"/>
    </location>
</feature>
<dbReference type="InterPro" id="IPR001845">
    <property type="entry name" value="HTH_ArsR_DNA-bd_dom"/>
</dbReference>
<dbReference type="Proteomes" id="UP001501570">
    <property type="component" value="Unassembled WGS sequence"/>
</dbReference>
<evidence type="ECO:0000256" key="1">
    <source>
        <dbReference type="ARBA" id="ARBA00023015"/>
    </source>
</evidence>
<reference evidence="7" key="1">
    <citation type="journal article" date="2019" name="Int. J. Syst. Evol. Microbiol.">
        <title>The Global Catalogue of Microorganisms (GCM) 10K type strain sequencing project: providing services to taxonomists for standard genome sequencing and annotation.</title>
        <authorList>
            <consortium name="The Broad Institute Genomics Platform"/>
            <consortium name="The Broad Institute Genome Sequencing Center for Infectious Disease"/>
            <person name="Wu L."/>
            <person name="Ma J."/>
        </authorList>
    </citation>
    <scope>NUCLEOTIDE SEQUENCE [LARGE SCALE GENOMIC DNA]</scope>
    <source>
        <strain evidence="7">JCM 18304</strain>
    </source>
</reference>
<dbReference type="PANTHER" id="PTHR33154:SF15">
    <property type="entry name" value="REGULATORY PROTEIN ARSR"/>
    <property type="match status" value="1"/>
</dbReference>
<protein>
    <submittedName>
        <fullName evidence="6">Helix-turn-helix domain-containing protein</fullName>
    </submittedName>
</protein>
<evidence type="ECO:0000256" key="3">
    <source>
        <dbReference type="ARBA" id="ARBA00023163"/>
    </source>
</evidence>
<evidence type="ECO:0000256" key="4">
    <source>
        <dbReference type="SAM" id="MobiDB-lite"/>
    </source>
</evidence>
<dbReference type="SUPFAM" id="SSF46785">
    <property type="entry name" value="Winged helix' DNA-binding domain"/>
    <property type="match status" value="1"/>
</dbReference>
<organism evidence="6 7">
    <name type="scientific">Rugosimonospora acidiphila</name>
    <dbReference type="NCBI Taxonomy" id="556531"/>
    <lineage>
        <taxon>Bacteria</taxon>
        <taxon>Bacillati</taxon>
        <taxon>Actinomycetota</taxon>
        <taxon>Actinomycetes</taxon>
        <taxon>Micromonosporales</taxon>
        <taxon>Micromonosporaceae</taxon>
        <taxon>Rugosimonospora</taxon>
    </lineage>
</organism>
<dbReference type="InterPro" id="IPR011991">
    <property type="entry name" value="ArsR-like_HTH"/>
</dbReference>
<evidence type="ECO:0000259" key="5">
    <source>
        <dbReference type="SMART" id="SM00418"/>
    </source>
</evidence>
<proteinExistence type="predicted"/>
<gene>
    <name evidence="6" type="ORF">GCM10023322_02130</name>
</gene>
<dbReference type="InterPro" id="IPR036388">
    <property type="entry name" value="WH-like_DNA-bd_sf"/>
</dbReference>
<accession>A0ABP9RHE6</accession>
<dbReference type="CDD" id="cd00090">
    <property type="entry name" value="HTH_ARSR"/>
    <property type="match status" value="1"/>
</dbReference>
<evidence type="ECO:0000256" key="2">
    <source>
        <dbReference type="ARBA" id="ARBA00023125"/>
    </source>
</evidence>
<dbReference type="InterPro" id="IPR036390">
    <property type="entry name" value="WH_DNA-bd_sf"/>
</dbReference>
<feature type="compositionally biased region" description="Low complexity" evidence="4">
    <location>
        <begin position="1"/>
        <end position="17"/>
    </location>
</feature>
<dbReference type="Gene3D" id="1.10.10.10">
    <property type="entry name" value="Winged helix-like DNA-binding domain superfamily/Winged helix DNA-binding domain"/>
    <property type="match status" value="1"/>
</dbReference>
<evidence type="ECO:0000313" key="6">
    <source>
        <dbReference type="EMBL" id="GAA5177444.1"/>
    </source>
</evidence>
<dbReference type="Pfam" id="PF01022">
    <property type="entry name" value="HTH_5"/>
    <property type="match status" value="1"/>
</dbReference>
<evidence type="ECO:0000313" key="7">
    <source>
        <dbReference type="Proteomes" id="UP001501570"/>
    </source>
</evidence>
<sequence length="232" mass="24526">MATNPATDPTAAANASAGKLPARPGAAHSDLAGPGLPMAPNGDPLISDIGMMRAMSHPARIQILEHLSQNGPSTATECAEIVGLSPSATSYHLRALAKVGLIEEAPGRGDARERVWRSTVAGGYSVDAGVDATPEARAAEDGLISTFLAWEDAQTRKFLARRMSEPAEWQRAVQLSQMAILVTADELKALGGAIEELVRQYRKRDRVDPPPDARTVSVMLRAFPTDDPTGAP</sequence>
<dbReference type="InterPro" id="IPR051081">
    <property type="entry name" value="HTH_MetalResp_TranReg"/>
</dbReference>
<dbReference type="PANTHER" id="PTHR33154">
    <property type="entry name" value="TRANSCRIPTIONAL REGULATOR, ARSR FAMILY"/>
    <property type="match status" value="1"/>
</dbReference>
<keyword evidence="2" id="KW-0238">DNA-binding</keyword>
<keyword evidence="1" id="KW-0805">Transcription regulation</keyword>
<dbReference type="EMBL" id="BAABJQ010000001">
    <property type="protein sequence ID" value="GAA5177444.1"/>
    <property type="molecule type" value="Genomic_DNA"/>
</dbReference>
<keyword evidence="7" id="KW-1185">Reference proteome</keyword>
<comment type="caution">
    <text evidence="6">The sequence shown here is derived from an EMBL/GenBank/DDBJ whole genome shotgun (WGS) entry which is preliminary data.</text>
</comment>
<dbReference type="RefSeq" id="WP_345625154.1">
    <property type="nucleotide sequence ID" value="NZ_BAABJQ010000001.1"/>
</dbReference>
<keyword evidence="3" id="KW-0804">Transcription</keyword>
<feature type="region of interest" description="Disordered" evidence="4">
    <location>
        <begin position="1"/>
        <end position="39"/>
    </location>
</feature>
<name>A0ABP9RHE6_9ACTN</name>
<dbReference type="SMART" id="SM00418">
    <property type="entry name" value="HTH_ARSR"/>
    <property type="match status" value="1"/>
</dbReference>